<proteinExistence type="predicted"/>
<dbReference type="AlphaFoldDB" id="E3BEA2"/>
<dbReference type="Proteomes" id="UP000002943">
    <property type="component" value="Unassembled WGS sequence"/>
</dbReference>
<accession>E3BEA2</accession>
<comment type="caution">
    <text evidence="1">The sequence shown here is derived from an EMBL/GenBank/DDBJ whole genome shotgun (WGS) entry which is preliminary data.</text>
</comment>
<reference evidence="1 2" key="1">
    <citation type="journal article" date="2012" name="Int. J. Syst. Evol. Microbiol.">
        <title>Vibrio caribbeanicus sp. nov., isolated from the marine sponge Scleritoderma cyanea.</title>
        <authorList>
            <person name="Hoffmann M."/>
            <person name="Monday S.R."/>
            <person name="Allard M.W."/>
            <person name="Strain E.A."/>
            <person name="Whittaker P."/>
            <person name="Naum M."/>
            <person name="McCarthy P.J."/>
            <person name="Lopez J.V."/>
            <person name="Fischer M."/>
            <person name="Brown E.W."/>
        </authorList>
    </citation>
    <scope>NUCLEOTIDE SEQUENCE [LARGE SCALE GENOMIC DNA]</scope>
    <source>
        <strain evidence="1 2">ATCC BAA-2122</strain>
    </source>
</reference>
<evidence type="ECO:0000313" key="2">
    <source>
        <dbReference type="Proteomes" id="UP000002943"/>
    </source>
</evidence>
<gene>
    <name evidence="1" type="ORF">VIBC2010_08228</name>
</gene>
<protein>
    <submittedName>
        <fullName evidence="1">Uncharacterized protein</fullName>
    </submittedName>
</protein>
<name>E3BEA2_9VIBR</name>
<dbReference type="OrthoDB" id="9909038at2"/>
<evidence type="ECO:0000313" key="1">
    <source>
        <dbReference type="EMBL" id="EFP98519.1"/>
    </source>
</evidence>
<dbReference type="EMBL" id="AEIU01000002">
    <property type="protein sequence ID" value="EFP98519.1"/>
    <property type="molecule type" value="Genomic_DNA"/>
</dbReference>
<organism evidence="1 2">
    <name type="scientific">Vibrio caribbeanicus ATCC BAA-2122</name>
    <dbReference type="NCBI Taxonomy" id="796620"/>
    <lineage>
        <taxon>Bacteria</taxon>
        <taxon>Pseudomonadati</taxon>
        <taxon>Pseudomonadota</taxon>
        <taxon>Gammaproteobacteria</taxon>
        <taxon>Vibrionales</taxon>
        <taxon>Vibrionaceae</taxon>
        <taxon>Vibrio</taxon>
    </lineage>
</organism>
<sequence length="134" mass="15255">MSEAVNKPRGEHCLFLEKFADGSVYYSAKKRWSGSSAENLRWAKSESPLRPLVAKYLKYEGEATRTKLAEELSRREASLLKSELIKRSEAMGQSVLNTKGKINATLTCMRSIKRHCDCDFERANTLIKMFNKMG</sequence>
<dbReference type="RefSeq" id="WP_009599191.1">
    <property type="nucleotide sequence ID" value="NZ_AEIU01000002.1"/>
</dbReference>
<keyword evidence="2" id="KW-1185">Reference proteome</keyword>